<keyword evidence="3" id="KW-0812">Transmembrane</keyword>
<dbReference type="InterPro" id="IPR004843">
    <property type="entry name" value="Calcineurin-like_PHP"/>
</dbReference>
<feature type="signal peptide" evidence="4">
    <location>
        <begin position="1"/>
        <end position="26"/>
    </location>
</feature>
<dbReference type="HOGENOM" id="CLU_019508_3_1_9"/>
<dbReference type="NCBIfam" id="TIGR01167">
    <property type="entry name" value="LPXTG_anchor"/>
    <property type="match status" value="1"/>
</dbReference>
<dbReference type="SUPFAM" id="SSF49363">
    <property type="entry name" value="Purple acid phosphatase, N-terminal domain"/>
    <property type="match status" value="1"/>
</dbReference>
<feature type="transmembrane region" description="Helical" evidence="3">
    <location>
        <begin position="620"/>
        <end position="643"/>
    </location>
</feature>
<feature type="chain" id="PRO_5004322906" evidence="4">
    <location>
        <begin position="27"/>
        <end position="652"/>
    </location>
</feature>
<dbReference type="PATRIC" id="fig|272562.8.peg.390"/>
<dbReference type="Gene3D" id="3.60.21.10">
    <property type="match status" value="1"/>
</dbReference>
<dbReference type="STRING" id="272562.CA_C0205"/>
<proteinExistence type="predicted"/>
<evidence type="ECO:0000256" key="4">
    <source>
        <dbReference type="SAM" id="SignalP"/>
    </source>
</evidence>
<evidence type="ECO:0000256" key="1">
    <source>
        <dbReference type="ARBA" id="ARBA00022729"/>
    </source>
</evidence>
<dbReference type="RefSeq" id="WP_010963529.1">
    <property type="nucleotide sequence ID" value="NC_003030.1"/>
</dbReference>
<feature type="domain" description="Calcineurin-like phosphoesterase" evidence="5">
    <location>
        <begin position="155"/>
        <end position="355"/>
    </location>
</feature>
<feature type="compositionally biased region" description="Low complexity" evidence="2">
    <location>
        <begin position="589"/>
        <end position="612"/>
    </location>
</feature>
<dbReference type="GO" id="GO:0046872">
    <property type="term" value="F:metal ion binding"/>
    <property type="evidence" value="ECO:0007669"/>
    <property type="project" value="InterPro"/>
</dbReference>
<dbReference type="PIR" id="H96924">
    <property type="entry name" value="H96924"/>
</dbReference>
<evidence type="ECO:0000313" key="8">
    <source>
        <dbReference type="Proteomes" id="UP000000814"/>
    </source>
</evidence>
<dbReference type="SUPFAM" id="SSF56300">
    <property type="entry name" value="Metallo-dependent phosphatases"/>
    <property type="match status" value="1"/>
</dbReference>
<dbReference type="OrthoDB" id="9809781at2"/>
<dbReference type="InterPro" id="IPR015914">
    <property type="entry name" value="PAPs_N"/>
</dbReference>
<evidence type="ECO:0000313" key="7">
    <source>
        <dbReference type="EMBL" id="AAK78187.1"/>
    </source>
</evidence>
<feature type="domain" description="Purple acid phosphatase N-terminal" evidence="6">
    <location>
        <begin position="54"/>
        <end position="147"/>
    </location>
</feature>
<keyword evidence="3" id="KW-0472">Membrane</keyword>
<evidence type="ECO:0000256" key="3">
    <source>
        <dbReference type="SAM" id="Phobius"/>
    </source>
</evidence>
<dbReference type="PANTHER" id="PTHR45867:SF3">
    <property type="entry name" value="ACID PHOSPHATASE TYPE 7"/>
    <property type="match status" value="1"/>
</dbReference>
<name>Q97MJ1_CLOAB</name>
<dbReference type="InterPro" id="IPR008963">
    <property type="entry name" value="Purple_acid_Pase-like_N"/>
</dbReference>
<keyword evidence="1 4" id="KW-0732">Signal</keyword>
<dbReference type="InterPro" id="IPR029052">
    <property type="entry name" value="Metallo-depent_PP-like"/>
</dbReference>
<sequence>MISLKSRKKLIAIAVGVTVIMSSATALGISTFANSNNNAAISLAGSSGSGDFSDIVLSPGSDPSELNFNWYSNNSNATPTVEVALKSDANDSDFPANKCSTFTGKTSQGNLNFTSNKVSVSGLKPSSQYVYRLGDGSNWSSTYTFTTHDTSQYSFLFAGDPQIGASGDIASDGAGWKSSLDKMTGTFSDTSFLISLGDQVNNGKELNGQSNETEYSQYFAPDEFKSLPVASIAGNHETYGVGHNTHFNAPNLSNTYGAFSSAPTTGTDYYFTYGNTLYLMLNSNDMNEAEHEAFIKDAISKNPNVTWKVAVLHHSVYSSADHETDTDIIQRRSDLPPIFDEFGIDVVLDGHDHCYTRSYQMKGGQALKDQTVDKDGRIINPKGTLYITANSASGSKYYEMKEPNQNNYYEAKKEQLHEPTVSRVSVTSNSFKIDTYRTDTMTQTDSYTLVKSSAPAPDTQSVINSINNLPDPTSISLNDDANVQNALNAYNSLTPDQKQLVSNADKLTQDINKIQALKASAANSQAANDVISKINTIPNNVTLNDEGAITTARAAYNALTDPQKALVTNYSKLTDAETALAKLKAPADTNTNNTNSSTPNSSNSTSSNQTLSSLPKTGEFFDATMLLSIALICLASGAILIFVNKKKSSPTK</sequence>
<feature type="region of interest" description="Disordered" evidence="2">
    <location>
        <begin position="584"/>
        <end position="612"/>
    </location>
</feature>
<gene>
    <name evidence="7" type="ordered locus">CA_C0205</name>
</gene>
<reference evidence="7 8" key="1">
    <citation type="journal article" date="2001" name="J. Bacteriol.">
        <title>Genome sequence and comparative analysis of the solvent-producing bacterium Clostridium acetobutylicum.</title>
        <authorList>
            <person name="Nolling J."/>
            <person name="Breton G."/>
            <person name="Omelchenko M.V."/>
            <person name="Makarova K.S."/>
            <person name="Zeng Q."/>
            <person name="Gibson R."/>
            <person name="Lee H.M."/>
            <person name="Dubois J."/>
            <person name="Qiu D."/>
            <person name="Hitti J."/>
            <person name="Wolf Y.I."/>
            <person name="Tatusov R.L."/>
            <person name="Sabathe F."/>
            <person name="Doucette-Stamm L."/>
            <person name="Soucaille P."/>
            <person name="Daly M.J."/>
            <person name="Bennett G.N."/>
            <person name="Koonin E.V."/>
            <person name="Smith D.R."/>
        </authorList>
    </citation>
    <scope>NUCLEOTIDE SEQUENCE [LARGE SCALE GENOMIC DNA]</scope>
    <source>
        <strain evidence="8">ATCC 824 / DSM 792 / JCM 1419 / LMG 5710 / VKM B-1787</strain>
    </source>
</reference>
<keyword evidence="8" id="KW-1185">Reference proteome</keyword>
<evidence type="ECO:0000256" key="2">
    <source>
        <dbReference type="SAM" id="MobiDB-lite"/>
    </source>
</evidence>
<protein>
    <submittedName>
        <fullName evidence="7">Predicted phosphohydrolases, Icc family</fullName>
    </submittedName>
</protein>
<dbReference type="eggNOG" id="COG1409">
    <property type="taxonomic scope" value="Bacteria"/>
</dbReference>
<evidence type="ECO:0000259" key="5">
    <source>
        <dbReference type="Pfam" id="PF00149"/>
    </source>
</evidence>
<dbReference type="Gene3D" id="2.60.40.380">
    <property type="entry name" value="Purple acid phosphatase-like, N-terminal"/>
    <property type="match status" value="1"/>
</dbReference>
<evidence type="ECO:0000259" key="6">
    <source>
        <dbReference type="Pfam" id="PF16656"/>
    </source>
</evidence>
<keyword evidence="3" id="KW-1133">Transmembrane helix</keyword>
<organism evidence="7 8">
    <name type="scientific">Clostridium acetobutylicum (strain ATCC 824 / DSM 792 / JCM 1419 / IAM 19013 / LMG 5710 / NBRC 13948 / NRRL B-527 / VKM B-1787 / 2291 / W)</name>
    <dbReference type="NCBI Taxonomy" id="272562"/>
    <lineage>
        <taxon>Bacteria</taxon>
        <taxon>Bacillati</taxon>
        <taxon>Bacillota</taxon>
        <taxon>Clostridia</taxon>
        <taxon>Eubacteriales</taxon>
        <taxon>Clostridiaceae</taxon>
        <taxon>Clostridium</taxon>
    </lineage>
</organism>
<dbReference type="EMBL" id="AE001437">
    <property type="protein sequence ID" value="AAK78187.1"/>
    <property type="molecule type" value="Genomic_DNA"/>
</dbReference>
<dbReference type="PANTHER" id="PTHR45867">
    <property type="entry name" value="PURPLE ACID PHOSPHATASE"/>
    <property type="match status" value="1"/>
</dbReference>
<dbReference type="Proteomes" id="UP000000814">
    <property type="component" value="Chromosome"/>
</dbReference>
<dbReference type="GeneID" id="44996697"/>
<accession>Q97MJ1</accession>
<dbReference type="KEGG" id="cac:CA_C0205"/>
<dbReference type="GO" id="GO:0003993">
    <property type="term" value="F:acid phosphatase activity"/>
    <property type="evidence" value="ECO:0007669"/>
    <property type="project" value="InterPro"/>
</dbReference>
<dbReference type="AlphaFoldDB" id="Q97MJ1"/>
<dbReference type="Pfam" id="PF16656">
    <property type="entry name" value="Pur_ac_phosph_N"/>
    <property type="match status" value="1"/>
</dbReference>
<dbReference type="Pfam" id="PF00149">
    <property type="entry name" value="Metallophos"/>
    <property type="match status" value="1"/>
</dbReference>